<dbReference type="InterPro" id="IPR036513">
    <property type="entry name" value="STAS_dom_sf"/>
</dbReference>
<gene>
    <name evidence="2" type="ORF">Pme01_50710</name>
</gene>
<protein>
    <recommendedName>
        <fullName evidence="1">STAS domain-containing protein</fullName>
    </recommendedName>
</protein>
<evidence type="ECO:0000313" key="3">
    <source>
        <dbReference type="Proteomes" id="UP000599074"/>
    </source>
</evidence>
<organism evidence="2 3">
    <name type="scientific">Planosporangium mesophilum</name>
    <dbReference type="NCBI Taxonomy" id="689768"/>
    <lineage>
        <taxon>Bacteria</taxon>
        <taxon>Bacillati</taxon>
        <taxon>Actinomycetota</taxon>
        <taxon>Actinomycetes</taxon>
        <taxon>Micromonosporales</taxon>
        <taxon>Micromonosporaceae</taxon>
        <taxon>Planosporangium</taxon>
    </lineage>
</organism>
<sequence>MVQSGKARQVRKVRLGDHLCLPFSNDEERREVLTTYIVDGLARGERVIYYADQTKPDMVGSWLAESGVEASRMVDEGHLQIRPIDNGHLSGGRFELDIVITTLWVEVRRARDAGYPGVRISREMTSELAQVPDERALLEYEQRLSSVFHSRELAAICQYDQRLFDDAAMTGLVACHPQLVQIDPLHDDRRLRIIPTYAPRGLRIVGTVDVMTVGALTTTLNRATRWPEADIHLDLGGLEFIDVAGVRAIVRAAAGLEDGRHLVIQQLAPGLRKVFAVVGWDRAPGLRFGEEVGV</sequence>
<proteinExistence type="predicted"/>
<dbReference type="Pfam" id="PF14417">
    <property type="entry name" value="MEDS"/>
    <property type="match status" value="1"/>
</dbReference>
<dbReference type="InterPro" id="IPR058548">
    <property type="entry name" value="MlaB-like_STAS"/>
</dbReference>
<dbReference type="PROSITE" id="PS50801">
    <property type="entry name" value="STAS"/>
    <property type="match status" value="1"/>
</dbReference>
<evidence type="ECO:0000259" key="1">
    <source>
        <dbReference type="PROSITE" id="PS50801"/>
    </source>
</evidence>
<name>A0A8J3X3H1_9ACTN</name>
<feature type="domain" description="STAS" evidence="1">
    <location>
        <begin position="202"/>
        <end position="294"/>
    </location>
</feature>
<dbReference type="SUPFAM" id="SSF52091">
    <property type="entry name" value="SpoIIaa-like"/>
    <property type="match status" value="1"/>
</dbReference>
<dbReference type="EMBL" id="BOON01000052">
    <property type="protein sequence ID" value="GII25474.1"/>
    <property type="molecule type" value="Genomic_DNA"/>
</dbReference>
<comment type="caution">
    <text evidence="2">The sequence shown here is derived from an EMBL/GenBank/DDBJ whole genome shotgun (WGS) entry which is preliminary data.</text>
</comment>
<reference evidence="2" key="1">
    <citation type="submission" date="2021-01" db="EMBL/GenBank/DDBJ databases">
        <title>Whole genome shotgun sequence of Planosporangium mesophilum NBRC 109066.</title>
        <authorList>
            <person name="Komaki H."/>
            <person name="Tamura T."/>
        </authorList>
    </citation>
    <scope>NUCLEOTIDE SEQUENCE</scope>
    <source>
        <strain evidence="2">NBRC 109066</strain>
    </source>
</reference>
<dbReference type="CDD" id="cd07043">
    <property type="entry name" value="STAS_anti-anti-sigma_factors"/>
    <property type="match status" value="1"/>
</dbReference>
<dbReference type="InterPro" id="IPR025847">
    <property type="entry name" value="MEDS_domain"/>
</dbReference>
<accession>A0A8J3X3H1</accession>
<dbReference type="RefSeq" id="WP_168113925.1">
    <property type="nucleotide sequence ID" value="NZ_BOON01000052.1"/>
</dbReference>
<keyword evidence="3" id="KW-1185">Reference proteome</keyword>
<dbReference type="Proteomes" id="UP000599074">
    <property type="component" value="Unassembled WGS sequence"/>
</dbReference>
<evidence type="ECO:0000313" key="2">
    <source>
        <dbReference type="EMBL" id="GII25474.1"/>
    </source>
</evidence>
<dbReference type="InterPro" id="IPR002645">
    <property type="entry name" value="STAS_dom"/>
</dbReference>
<dbReference type="AlphaFoldDB" id="A0A8J3X3H1"/>
<dbReference type="Gene3D" id="3.30.750.24">
    <property type="entry name" value="STAS domain"/>
    <property type="match status" value="1"/>
</dbReference>
<dbReference type="Pfam" id="PF13466">
    <property type="entry name" value="STAS_2"/>
    <property type="match status" value="1"/>
</dbReference>